<dbReference type="RefSeq" id="WP_105931526.1">
    <property type="nucleotide sequence ID" value="NZ_PVNO01000026.1"/>
</dbReference>
<dbReference type="InterPro" id="IPR036683">
    <property type="entry name" value="CO_DH_flav_C_dom_sf"/>
</dbReference>
<reference evidence="4" key="1">
    <citation type="journal article" date="2020" name="Int. J. Syst. Evol. Microbiol.">
        <title>Alteromonas alba sp. nov., a marine bacterium isolated from the seawater of the West Pacific Ocean.</title>
        <authorList>
            <person name="Sun C."/>
            <person name="Wu Y.-H."/>
            <person name="Xamxidin M."/>
            <person name="Cheng H."/>
            <person name="Xu X.-W."/>
        </authorList>
    </citation>
    <scope>NUCLEOTIDE SEQUENCE [LARGE SCALE GENOMIC DNA]</scope>
    <source>
        <strain evidence="4">9a2</strain>
    </source>
</reference>
<keyword evidence="4" id="KW-1185">Reference proteome</keyword>
<dbReference type="InterPro" id="IPR016167">
    <property type="entry name" value="FAD-bd_PCMH_sub1"/>
</dbReference>
<protein>
    <submittedName>
        <fullName evidence="3">Molybdopterin dehydrogenase</fullName>
    </submittedName>
</protein>
<feature type="domain" description="FAD-binding PCMH-type" evidence="2">
    <location>
        <begin position="1"/>
        <end position="222"/>
    </location>
</feature>
<dbReference type="InterPro" id="IPR016169">
    <property type="entry name" value="FAD-bd_PCMH_sub2"/>
</dbReference>
<dbReference type="Gene3D" id="3.30.390.50">
    <property type="entry name" value="CO dehydrogenase flavoprotein, C-terminal domain"/>
    <property type="match status" value="1"/>
</dbReference>
<dbReference type="PROSITE" id="PS51387">
    <property type="entry name" value="FAD_PCMH"/>
    <property type="match status" value="1"/>
</dbReference>
<keyword evidence="1" id="KW-0274">FAD</keyword>
<name>A0ABX5CMZ5_9ALTE</name>
<dbReference type="PANTHER" id="PTHR42659:SF5">
    <property type="entry name" value="ALDEHYDE OXIDOREDUCTASE FAD-BINDING SUBUNIT PAOB"/>
    <property type="match status" value="1"/>
</dbReference>
<dbReference type="SUPFAM" id="SSF56176">
    <property type="entry name" value="FAD-binding/transporter-associated domain-like"/>
    <property type="match status" value="1"/>
</dbReference>
<dbReference type="SMART" id="SM01092">
    <property type="entry name" value="CO_deh_flav_C"/>
    <property type="match status" value="1"/>
</dbReference>
<dbReference type="InterPro" id="IPR036318">
    <property type="entry name" value="FAD-bd_PCMH-like_sf"/>
</dbReference>
<gene>
    <name evidence="3" type="ORF">C6Y39_12100</name>
</gene>
<dbReference type="EMBL" id="PVNO01000026">
    <property type="protein sequence ID" value="PRO68388.1"/>
    <property type="molecule type" value="Genomic_DNA"/>
</dbReference>
<dbReference type="SUPFAM" id="SSF55447">
    <property type="entry name" value="CO dehydrogenase flavoprotein C-terminal domain-like"/>
    <property type="match status" value="1"/>
</dbReference>
<evidence type="ECO:0000313" key="4">
    <source>
        <dbReference type="Proteomes" id="UP000239539"/>
    </source>
</evidence>
<dbReference type="Gene3D" id="3.30.465.10">
    <property type="match status" value="1"/>
</dbReference>
<dbReference type="Pfam" id="PF03450">
    <property type="entry name" value="CO_deh_flav_C"/>
    <property type="match status" value="1"/>
</dbReference>
<dbReference type="InterPro" id="IPR051312">
    <property type="entry name" value="Diverse_Substr_Oxidored"/>
</dbReference>
<proteinExistence type="predicted"/>
<dbReference type="InterPro" id="IPR005107">
    <property type="entry name" value="CO_DH_flav_C"/>
</dbReference>
<comment type="caution">
    <text evidence="3">The sequence shown here is derived from an EMBL/GenBank/DDBJ whole genome shotgun (WGS) entry which is preliminary data.</text>
</comment>
<dbReference type="Gene3D" id="3.30.43.10">
    <property type="entry name" value="Uridine Diphospho-n-acetylenolpyruvylglucosamine Reductase, domain 2"/>
    <property type="match status" value="1"/>
</dbReference>
<accession>A0ABX5CMZ5</accession>
<dbReference type="InterPro" id="IPR016166">
    <property type="entry name" value="FAD-bd_PCMH"/>
</dbReference>
<evidence type="ECO:0000256" key="1">
    <source>
        <dbReference type="ARBA" id="ARBA00022827"/>
    </source>
</evidence>
<dbReference type="PANTHER" id="PTHR42659">
    <property type="entry name" value="XANTHINE DEHYDROGENASE SUBUNIT C-RELATED"/>
    <property type="match status" value="1"/>
</dbReference>
<evidence type="ECO:0000259" key="2">
    <source>
        <dbReference type="PROSITE" id="PS51387"/>
    </source>
</evidence>
<dbReference type="Pfam" id="PF00941">
    <property type="entry name" value="FAD_binding_5"/>
    <property type="match status" value="1"/>
</dbReference>
<sequence>MQPFDVHHFNDSTPLNTFPAAKTSRFLAGGTNLIDLMKLQVETPKTLISLAKWKSANAISQDDAHYHIGAMVSNSDLAKFAHSEPSLSVLSQALLSGATVQLRNRATTAGNLLQRTRCYYFYDTTKACNKREPGSGCTALNSMNRIHAIFGTSDKCIATHPSDMAVAMIALNAVVNTQLPDGTERKIALREFYQAPGDSPHIENVLQDGELITHVSIEKKERGTQYYHKVRDRSSYAFALVSVAAGLTIKDGRAHNVDLAFGGVGTTPWHPEKAIRVLEGAEISPEVISQAADAELAGAKVFGSNDFKPLLLRRTLEKVLMEIFTHQSDHPHQEGALHDNA</sequence>
<dbReference type="Proteomes" id="UP000239539">
    <property type="component" value="Unassembled WGS sequence"/>
</dbReference>
<evidence type="ECO:0000313" key="3">
    <source>
        <dbReference type="EMBL" id="PRO68388.1"/>
    </source>
</evidence>
<keyword evidence="1" id="KW-0285">Flavoprotein</keyword>
<dbReference type="InterPro" id="IPR002346">
    <property type="entry name" value="Mopterin_DH_FAD-bd"/>
</dbReference>
<organism evidence="3 4">
    <name type="scientific">Alteromonas gracilis</name>
    <dbReference type="NCBI Taxonomy" id="1479524"/>
    <lineage>
        <taxon>Bacteria</taxon>
        <taxon>Pseudomonadati</taxon>
        <taxon>Pseudomonadota</taxon>
        <taxon>Gammaproteobacteria</taxon>
        <taxon>Alteromonadales</taxon>
        <taxon>Alteromonadaceae</taxon>
        <taxon>Alteromonas/Salinimonas group</taxon>
        <taxon>Alteromonas</taxon>
    </lineage>
</organism>